<dbReference type="Proteomes" id="UP000606499">
    <property type="component" value="Unassembled WGS sequence"/>
</dbReference>
<proteinExistence type="predicted"/>
<keyword evidence="1" id="KW-0805">Transcription regulation</keyword>
<evidence type="ECO:0000256" key="2">
    <source>
        <dbReference type="ARBA" id="ARBA00023125"/>
    </source>
</evidence>
<feature type="domain" description="HTH lacI-type" evidence="4">
    <location>
        <begin position="2"/>
        <end position="56"/>
    </location>
</feature>
<accession>A0A923LTW3</accession>
<comment type="caution">
    <text evidence="5">The sequence shown here is derived from an EMBL/GenBank/DDBJ whole genome shotgun (WGS) entry which is preliminary data.</text>
</comment>
<dbReference type="CDD" id="cd01392">
    <property type="entry name" value="HTH_LacI"/>
    <property type="match status" value="1"/>
</dbReference>
<evidence type="ECO:0000256" key="3">
    <source>
        <dbReference type="ARBA" id="ARBA00023163"/>
    </source>
</evidence>
<dbReference type="InterPro" id="IPR001761">
    <property type="entry name" value="Peripla_BP/Lac1_sug-bd_dom"/>
</dbReference>
<dbReference type="SMART" id="SM00354">
    <property type="entry name" value="HTH_LACI"/>
    <property type="match status" value="1"/>
</dbReference>
<organism evidence="5 6">
    <name type="scientific">Agathobaculum faecis</name>
    <dbReference type="NCBI Taxonomy" id="2763013"/>
    <lineage>
        <taxon>Bacteria</taxon>
        <taxon>Bacillati</taxon>
        <taxon>Bacillota</taxon>
        <taxon>Clostridia</taxon>
        <taxon>Eubacteriales</taxon>
        <taxon>Butyricicoccaceae</taxon>
        <taxon>Agathobaculum</taxon>
    </lineage>
</organism>
<keyword evidence="3" id="KW-0804">Transcription</keyword>
<sequence>MITISDIAVLAETSTATVSRVLNADPHVAPGTRQRILQVIATTGYKPRSSSKTDSKKKNSILVLLPSLENPYFSTILRGVEHRASAAGYDTLMAVTHRNYEKETKYLNMLTSGLVDGVILFTTSLPNDQLNDLSARYPIIQCGAIAEGSNISYVSIDDTAAAYDATSYLISLGNQRIAMITSSNNIPFEKKRLAGYMDALNDHGIPYVPSYKMICNNHYLDSYNCVEALMKLPEKPTAIFCYSDLTALGALNYAYDHGLKPGSDLDILGFDGTYLTECVSPHLSTVEQPAYEMGKTAFNMLSDRIADANYIAQKVIISHKLVIRETTRKLPASVS</sequence>
<evidence type="ECO:0000256" key="1">
    <source>
        <dbReference type="ARBA" id="ARBA00023015"/>
    </source>
</evidence>
<dbReference type="Pfam" id="PF00356">
    <property type="entry name" value="LacI"/>
    <property type="match status" value="1"/>
</dbReference>
<name>A0A923LTW3_9FIRM</name>
<dbReference type="EMBL" id="JACOPL010000004">
    <property type="protein sequence ID" value="MBC5725049.1"/>
    <property type="molecule type" value="Genomic_DNA"/>
</dbReference>
<dbReference type="InterPro" id="IPR028082">
    <property type="entry name" value="Peripla_BP_I"/>
</dbReference>
<dbReference type="GO" id="GO:0000976">
    <property type="term" value="F:transcription cis-regulatory region binding"/>
    <property type="evidence" value="ECO:0007669"/>
    <property type="project" value="TreeGrafter"/>
</dbReference>
<dbReference type="PANTHER" id="PTHR30146">
    <property type="entry name" value="LACI-RELATED TRANSCRIPTIONAL REPRESSOR"/>
    <property type="match status" value="1"/>
</dbReference>
<dbReference type="PROSITE" id="PS50932">
    <property type="entry name" value="HTH_LACI_2"/>
    <property type="match status" value="1"/>
</dbReference>
<dbReference type="RefSeq" id="WP_159068049.1">
    <property type="nucleotide sequence ID" value="NZ_JACOPL010000004.1"/>
</dbReference>
<evidence type="ECO:0000313" key="5">
    <source>
        <dbReference type="EMBL" id="MBC5725049.1"/>
    </source>
</evidence>
<reference evidence="5" key="1">
    <citation type="submission" date="2020-08" db="EMBL/GenBank/DDBJ databases">
        <title>Genome public.</title>
        <authorList>
            <person name="Liu C."/>
            <person name="Sun Q."/>
        </authorList>
    </citation>
    <scope>NUCLEOTIDE SEQUENCE</scope>
    <source>
        <strain evidence="5">NSJ-28</strain>
    </source>
</reference>
<protein>
    <submittedName>
        <fullName evidence="5">LacI family DNA-binding transcriptional regulator</fullName>
    </submittedName>
</protein>
<keyword evidence="2 5" id="KW-0238">DNA-binding</keyword>
<dbReference type="CDD" id="cd06284">
    <property type="entry name" value="PBP1_LacI-like"/>
    <property type="match status" value="1"/>
</dbReference>
<dbReference type="PANTHER" id="PTHR30146:SF109">
    <property type="entry name" value="HTH-TYPE TRANSCRIPTIONAL REGULATOR GALS"/>
    <property type="match status" value="1"/>
</dbReference>
<dbReference type="Pfam" id="PF00532">
    <property type="entry name" value="Peripla_BP_1"/>
    <property type="match status" value="1"/>
</dbReference>
<gene>
    <name evidence="5" type="ORF">H8S45_06205</name>
</gene>
<evidence type="ECO:0000313" key="6">
    <source>
        <dbReference type="Proteomes" id="UP000606499"/>
    </source>
</evidence>
<dbReference type="InterPro" id="IPR000843">
    <property type="entry name" value="HTH_LacI"/>
</dbReference>
<dbReference type="GO" id="GO:0003700">
    <property type="term" value="F:DNA-binding transcription factor activity"/>
    <property type="evidence" value="ECO:0007669"/>
    <property type="project" value="TreeGrafter"/>
</dbReference>
<dbReference type="SUPFAM" id="SSF47413">
    <property type="entry name" value="lambda repressor-like DNA-binding domains"/>
    <property type="match status" value="1"/>
</dbReference>
<dbReference type="Gene3D" id="1.10.260.40">
    <property type="entry name" value="lambda repressor-like DNA-binding domains"/>
    <property type="match status" value="1"/>
</dbReference>
<evidence type="ECO:0000259" key="4">
    <source>
        <dbReference type="PROSITE" id="PS50932"/>
    </source>
</evidence>
<dbReference type="InterPro" id="IPR010982">
    <property type="entry name" value="Lambda_DNA-bd_dom_sf"/>
</dbReference>
<keyword evidence="6" id="KW-1185">Reference proteome</keyword>
<dbReference type="Gene3D" id="3.40.50.2300">
    <property type="match status" value="2"/>
</dbReference>
<dbReference type="SUPFAM" id="SSF53822">
    <property type="entry name" value="Periplasmic binding protein-like I"/>
    <property type="match status" value="1"/>
</dbReference>
<dbReference type="AlphaFoldDB" id="A0A923LTW3"/>